<reference evidence="4" key="2">
    <citation type="submission" date="2024-04" db="EMBL/GenBank/DDBJ databases">
        <authorList>
            <person name="Chen Y."/>
            <person name="Shah S."/>
            <person name="Dougan E. K."/>
            <person name="Thang M."/>
            <person name="Chan C."/>
        </authorList>
    </citation>
    <scope>NUCLEOTIDE SEQUENCE [LARGE SCALE GENOMIC DNA]</scope>
</reference>
<dbReference type="InterPro" id="IPR001478">
    <property type="entry name" value="PDZ"/>
</dbReference>
<organism evidence="3">
    <name type="scientific">Cladocopium goreaui</name>
    <dbReference type="NCBI Taxonomy" id="2562237"/>
    <lineage>
        <taxon>Eukaryota</taxon>
        <taxon>Sar</taxon>
        <taxon>Alveolata</taxon>
        <taxon>Dinophyceae</taxon>
        <taxon>Suessiales</taxon>
        <taxon>Symbiodiniaceae</taxon>
        <taxon>Cladocopium</taxon>
    </lineage>
</organism>
<keyword evidence="5" id="KW-1185">Reference proteome</keyword>
<sequence>MASTSLLLFTLLTVIAEGFYCRVLEDVARNLPRGWRQALRQFNLLLCQKETTKNSLVSEDYLEDLEHPASFFRVEFKKKDLHEKVGFDVILRSDYLEVEKVHEGSVAEWNALKPLKALQRRDRLIEVNRIIGNSSKMVEELKHSATVRLLVIRVSEQDRRELDRKTAEKDLQKALALPGPRNLLAGIPEPGNSKVVTLHARNVEQFLAIQPITVLMVYAHWCADSQAFAPQFRRAAELVELREPT</sequence>
<dbReference type="EMBL" id="CAMXCT030002728">
    <property type="protein sequence ID" value="CAL4787387.1"/>
    <property type="molecule type" value="Genomic_DNA"/>
</dbReference>
<comment type="caution">
    <text evidence="3">The sequence shown here is derived from an EMBL/GenBank/DDBJ whole genome shotgun (WGS) entry which is preliminary data.</text>
</comment>
<accession>A0A9P1CZ48</accession>
<name>A0A9P1CZ48_9DINO</name>
<dbReference type="PROSITE" id="PS50106">
    <property type="entry name" value="PDZ"/>
    <property type="match status" value="1"/>
</dbReference>
<feature type="domain" description="PDZ" evidence="2">
    <location>
        <begin position="73"/>
        <end position="150"/>
    </location>
</feature>
<evidence type="ECO:0000313" key="4">
    <source>
        <dbReference type="EMBL" id="CAL1153450.1"/>
    </source>
</evidence>
<reference evidence="3" key="1">
    <citation type="submission" date="2022-10" db="EMBL/GenBank/DDBJ databases">
        <authorList>
            <person name="Chen Y."/>
            <person name="Dougan E. K."/>
            <person name="Chan C."/>
            <person name="Rhodes N."/>
            <person name="Thang M."/>
        </authorList>
    </citation>
    <scope>NUCLEOTIDE SEQUENCE</scope>
</reference>
<evidence type="ECO:0000256" key="1">
    <source>
        <dbReference type="SAM" id="SignalP"/>
    </source>
</evidence>
<dbReference type="SUPFAM" id="SSF50156">
    <property type="entry name" value="PDZ domain-like"/>
    <property type="match status" value="1"/>
</dbReference>
<gene>
    <name evidence="3" type="ORF">C1SCF055_LOCUS26222</name>
</gene>
<protein>
    <recommendedName>
        <fullName evidence="2">PDZ domain-containing protein</fullName>
    </recommendedName>
</protein>
<dbReference type="InterPro" id="IPR036034">
    <property type="entry name" value="PDZ_sf"/>
</dbReference>
<dbReference type="Proteomes" id="UP001152797">
    <property type="component" value="Unassembled WGS sequence"/>
</dbReference>
<dbReference type="AlphaFoldDB" id="A0A9P1CZ48"/>
<feature type="chain" id="PRO_5043270927" description="PDZ domain-containing protein" evidence="1">
    <location>
        <begin position="19"/>
        <end position="245"/>
    </location>
</feature>
<dbReference type="Gene3D" id="3.40.30.10">
    <property type="entry name" value="Glutaredoxin"/>
    <property type="match status" value="1"/>
</dbReference>
<evidence type="ECO:0000313" key="3">
    <source>
        <dbReference type="EMBL" id="CAI4000075.1"/>
    </source>
</evidence>
<dbReference type="SUPFAM" id="SSF52833">
    <property type="entry name" value="Thioredoxin-like"/>
    <property type="match status" value="1"/>
</dbReference>
<dbReference type="EMBL" id="CAMXCT020002728">
    <property type="protein sequence ID" value="CAL1153450.1"/>
    <property type="molecule type" value="Genomic_DNA"/>
</dbReference>
<dbReference type="CDD" id="cd02961">
    <property type="entry name" value="PDI_a_family"/>
    <property type="match status" value="1"/>
</dbReference>
<dbReference type="EMBL" id="CAMXCT010002728">
    <property type="protein sequence ID" value="CAI4000075.1"/>
    <property type="molecule type" value="Genomic_DNA"/>
</dbReference>
<dbReference type="InterPro" id="IPR036249">
    <property type="entry name" value="Thioredoxin-like_sf"/>
</dbReference>
<evidence type="ECO:0000313" key="5">
    <source>
        <dbReference type="Proteomes" id="UP001152797"/>
    </source>
</evidence>
<proteinExistence type="predicted"/>
<feature type="non-terminal residue" evidence="3">
    <location>
        <position position="245"/>
    </location>
</feature>
<keyword evidence="1" id="KW-0732">Signal</keyword>
<feature type="signal peptide" evidence="1">
    <location>
        <begin position="1"/>
        <end position="18"/>
    </location>
</feature>
<evidence type="ECO:0000259" key="2">
    <source>
        <dbReference type="PROSITE" id="PS50106"/>
    </source>
</evidence>